<protein>
    <submittedName>
        <fullName evidence="7">Major facilitator transporter</fullName>
    </submittedName>
</protein>
<feature type="transmembrane region" description="Helical" evidence="6">
    <location>
        <begin position="205"/>
        <end position="226"/>
    </location>
</feature>
<dbReference type="Gene3D" id="1.20.1250.20">
    <property type="entry name" value="MFS general substrate transporter like domains"/>
    <property type="match status" value="1"/>
</dbReference>
<name>A0A0D7E255_STUST</name>
<dbReference type="AlphaFoldDB" id="A0A0D7E255"/>
<organism evidence="7 8">
    <name type="scientific">Stutzerimonas stutzeri</name>
    <name type="common">Pseudomonas stutzeri</name>
    <dbReference type="NCBI Taxonomy" id="316"/>
    <lineage>
        <taxon>Bacteria</taxon>
        <taxon>Pseudomonadati</taxon>
        <taxon>Pseudomonadota</taxon>
        <taxon>Gammaproteobacteria</taxon>
        <taxon>Pseudomonadales</taxon>
        <taxon>Pseudomonadaceae</taxon>
        <taxon>Stutzerimonas</taxon>
    </lineage>
</organism>
<dbReference type="PANTHER" id="PTHR42718:SF9">
    <property type="entry name" value="MAJOR FACILITATOR SUPERFAMILY MULTIDRUG TRANSPORTER MFSC"/>
    <property type="match status" value="1"/>
</dbReference>
<dbReference type="InterPro" id="IPR036259">
    <property type="entry name" value="MFS_trans_sf"/>
</dbReference>
<dbReference type="GO" id="GO:0022857">
    <property type="term" value="F:transmembrane transporter activity"/>
    <property type="evidence" value="ECO:0007669"/>
    <property type="project" value="InterPro"/>
</dbReference>
<evidence type="ECO:0000313" key="8">
    <source>
        <dbReference type="Proteomes" id="UP000032439"/>
    </source>
</evidence>
<accession>A0A0D7E255</accession>
<dbReference type="SUPFAM" id="SSF103473">
    <property type="entry name" value="MFS general substrate transporter"/>
    <property type="match status" value="1"/>
</dbReference>
<feature type="transmembrane region" description="Helical" evidence="6">
    <location>
        <begin position="336"/>
        <end position="353"/>
    </location>
</feature>
<feature type="transmembrane region" description="Helical" evidence="6">
    <location>
        <begin position="400"/>
        <end position="422"/>
    </location>
</feature>
<evidence type="ECO:0000256" key="2">
    <source>
        <dbReference type="ARBA" id="ARBA00022448"/>
    </source>
</evidence>
<dbReference type="GO" id="GO:0016020">
    <property type="term" value="C:membrane"/>
    <property type="evidence" value="ECO:0007669"/>
    <property type="project" value="UniProtKB-SubCell"/>
</dbReference>
<keyword evidence="4 6" id="KW-1133">Transmembrane helix</keyword>
<keyword evidence="2" id="KW-0813">Transport</keyword>
<feature type="transmembrane region" description="Helical" evidence="6">
    <location>
        <begin position="143"/>
        <end position="161"/>
    </location>
</feature>
<dbReference type="Proteomes" id="UP000032439">
    <property type="component" value="Unassembled WGS sequence"/>
</dbReference>
<comment type="subcellular location">
    <subcellularLocation>
        <location evidence="1">Membrane</location>
        <topology evidence="1">Multi-pass membrane protein</topology>
    </subcellularLocation>
</comment>
<dbReference type="Pfam" id="PF07690">
    <property type="entry name" value="MFS_1"/>
    <property type="match status" value="1"/>
</dbReference>
<keyword evidence="5 6" id="KW-0472">Membrane</keyword>
<proteinExistence type="predicted"/>
<feature type="transmembrane region" description="Helical" evidence="6">
    <location>
        <begin position="238"/>
        <end position="256"/>
    </location>
</feature>
<feature type="transmembrane region" description="Helical" evidence="6">
    <location>
        <begin position="373"/>
        <end position="393"/>
    </location>
</feature>
<evidence type="ECO:0000313" key="7">
    <source>
        <dbReference type="EMBL" id="KIZ33687.1"/>
    </source>
</evidence>
<keyword evidence="3 6" id="KW-0812">Transmembrane</keyword>
<feature type="transmembrane region" description="Helical" evidence="6">
    <location>
        <begin position="308"/>
        <end position="329"/>
    </location>
</feature>
<feature type="transmembrane region" description="Helical" evidence="6">
    <location>
        <begin position="108"/>
        <end position="131"/>
    </location>
</feature>
<feature type="transmembrane region" description="Helical" evidence="6">
    <location>
        <begin position="84"/>
        <end position="102"/>
    </location>
</feature>
<evidence type="ECO:0000256" key="1">
    <source>
        <dbReference type="ARBA" id="ARBA00004141"/>
    </source>
</evidence>
<dbReference type="PATRIC" id="fig|316.110.peg.2225"/>
<dbReference type="EMBL" id="JXXD01000231">
    <property type="protein sequence ID" value="KIZ33687.1"/>
    <property type="molecule type" value="Genomic_DNA"/>
</dbReference>
<evidence type="ECO:0000256" key="3">
    <source>
        <dbReference type="ARBA" id="ARBA00022692"/>
    </source>
</evidence>
<feature type="transmembrane region" description="Helical" evidence="6">
    <location>
        <begin position="173"/>
        <end position="193"/>
    </location>
</feature>
<dbReference type="InterPro" id="IPR011701">
    <property type="entry name" value="MFS"/>
</dbReference>
<gene>
    <name evidence="7" type="ORF">LO50_19690</name>
</gene>
<reference evidence="7 8" key="1">
    <citation type="submission" date="2014-11" db="EMBL/GenBank/DDBJ databases">
        <title>Genomics and ecophysiology of heterotrophic nitrogen fixing bacteria isolated from estuarine surface water.</title>
        <authorList>
            <person name="Bentzon-Tilia M."/>
            <person name="Severin I."/>
            <person name="Hansen L.H."/>
            <person name="Riemann L."/>
        </authorList>
    </citation>
    <scope>NUCLEOTIDE SEQUENCE [LARGE SCALE GENOMIC DNA]</scope>
    <source>
        <strain evidence="7 8">BAL361</strain>
    </source>
</reference>
<feature type="transmembrane region" description="Helical" evidence="6">
    <location>
        <begin position="493"/>
        <end position="513"/>
    </location>
</feature>
<dbReference type="PANTHER" id="PTHR42718">
    <property type="entry name" value="MAJOR FACILITATOR SUPERFAMILY MULTIDRUG TRANSPORTER MFSC"/>
    <property type="match status" value="1"/>
</dbReference>
<sequence length="536" mass="57706">MPGSPSTPLHSNPVRLAYALVAMLVGITGGLGNALFSANLAAIQGELGLTPEQGAWLPAAYLMVNVSTNLLLIKFRQQYGLRRFAEIGLTIYALVTVTHIFVEGFGMAVFVRAVSGFAGATVSTLAVLYMLQAFRKADMPKGLIIGIGISQLATPLAWLLSPALLDLGEWHRLYVFEAGLALCSLAAVVVLKLPPGEHIKAFEPLDFLTFLLIAPALALFAAVLAQGRVQWWFEQPRIAYALIAGLVLMIAALTIEHHRKNPLVQTRWLGMADTLRFAIGAIALRFVLTEQNYGAVGLLQTLGMGADQLRGLYTVMLIGLVLGIVVSALTFGPRTIVAQIVLSIVLIATGSFLDTDATNLTRPHDMFLSQGMLSFAGGLFMGPLMLTGVMKALKNGPNYLVSFAVLFSITQSLGGLAGPAVFGTFQVVREKAHSSYLTEQINPADPIVAQRLQLQGQLYAPLISDPLLRQAQGSAQLSQVVRREANVLAFNDVFRLIGLVAISVLSWSLFHILRAARQKKRESLASVTPPTDIQDT</sequence>
<evidence type="ECO:0000256" key="6">
    <source>
        <dbReference type="SAM" id="Phobius"/>
    </source>
</evidence>
<comment type="caution">
    <text evidence="7">The sequence shown here is derived from an EMBL/GenBank/DDBJ whole genome shotgun (WGS) entry which is preliminary data.</text>
</comment>
<feature type="transmembrane region" description="Helical" evidence="6">
    <location>
        <begin position="16"/>
        <end position="43"/>
    </location>
</feature>
<evidence type="ECO:0000256" key="4">
    <source>
        <dbReference type="ARBA" id="ARBA00022989"/>
    </source>
</evidence>
<feature type="transmembrane region" description="Helical" evidence="6">
    <location>
        <begin position="268"/>
        <end position="288"/>
    </location>
</feature>
<evidence type="ECO:0000256" key="5">
    <source>
        <dbReference type="ARBA" id="ARBA00023136"/>
    </source>
</evidence>
<dbReference type="RefSeq" id="WP_044316089.1">
    <property type="nucleotide sequence ID" value="NZ_JXXD01000231.1"/>
</dbReference>